<keyword evidence="6" id="KW-1185">Reference proteome</keyword>
<feature type="region of interest" description="Disordered" evidence="3">
    <location>
        <begin position="1"/>
        <end position="27"/>
    </location>
</feature>
<evidence type="ECO:0000256" key="1">
    <source>
        <dbReference type="ARBA" id="ARBA00007623"/>
    </source>
</evidence>
<proteinExistence type="inferred from homology"/>
<dbReference type="Proteomes" id="UP000593567">
    <property type="component" value="Unassembled WGS sequence"/>
</dbReference>
<protein>
    <recommendedName>
        <fullName evidence="4">Calpain catalytic domain-containing protein</fullName>
    </recommendedName>
</protein>
<dbReference type="PANTHER" id="PTHR10183:SF433">
    <property type="entry name" value="CALPAIN-A-RELATED"/>
    <property type="match status" value="1"/>
</dbReference>
<evidence type="ECO:0000256" key="2">
    <source>
        <dbReference type="PROSITE-ProRule" id="PRU00239"/>
    </source>
</evidence>
<name>A0A7J7JX63_BUGNE</name>
<accession>A0A7J7JX63</accession>
<comment type="caution">
    <text evidence="2">Lacks conserved residue(s) required for the propagation of feature annotation.</text>
</comment>
<dbReference type="InterPro" id="IPR038765">
    <property type="entry name" value="Papain-like_cys_pep_sf"/>
</dbReference>
<dbReference type="PRINTS" id="PR00704">
    <property type="entry name" value="CALPAIN"/>
</dbReference>
<evidence type="ECO:0000259" key="4">
    <source>
        <dbReference type="PROSITE" id="PS50203"/>
    </source>
</evidence>
<evidence type="ECO:0000313" key="5">
    <source>
        <dbReference type="EMBL" id="KAF6029946.1"/>
    </source>
</evidence>
<dbReference type="PROSITE" id="PS50203">
    <property type="entry name" value="CALPAIN_CAT"/>
    <property type="match status" value="1"/>
</dbReference>
<dbReference type="GO" id="GO:0005737">
    <property type="term" value="C:cytoplasm"/>
    <property type="evidence" value="ECO:0007669"/>
    <property type="project" value="TreeGrafter"/>
</dbReference>
<comment type="similarity">
    <text evidence="1">Belongs to the peptidase C2 family.</text>
</comment>
<feature type="domain" description="Calpain catalytic" evidence="4">
    <location>
        <begin position="55"/>
        <end position="116"/>
    </location>
</feature>
<sequence>MSKTNRIPPPRPLPAKKKGAVSGWGQKESAVKPSIAVQGKSYQDIKQKCLEQGALWEDDEFPAVDSSIFYSRRPAKKFEWKRPGEICEKPQLFVEGASRFDVQQGELGTYHLFSTF</sequence>
<evidence type="ECO:0000256" key="3">
    <source>
        <dbReference type="SAM" id="MobiDB-lite"/>
    </source>
</evidence>
<comment type="caution">
    <text evidence="5">The sequence shown here is derived from an EMBL/GenBank/DDBJ whole genome shotgun (WGS) entry which is preliminary data.</text>
</comment>
<dbReference type="InterPro" id="IPR001300">
    <property type="entry name" value="Peptidase_C2_calpain_cat"/>
</dbReference>
<dbReference type="GO" id="GO:0006508">
    <property type="term" value="P:proteolysis"/>
    <property type="evidence" value="ECO:0007669"/>
    <property type="project" value="InterPro"/>
</dbReference>
<dbReference type="AlphaFoldDB" id="A0A7J7JX63"/>
<dbReference type="PANTHER" id="PTHR10183">
    <property type="entry name" value="CALPAIN"/>
    <property type="match status" value="1"/>
</dbReference>
<dbReference type="Pfam" id="PF00648">
    <property type="entry name" value="Peptidase_C2"/>
    <property type="match status" value="1"/>
</dbReference>
<evidence type="ECO:0000313" key="6">
    <source>
        <dbReference type="Proteomes" id="UP000593567"/>
    </source>
</evidence>
<dbReference type="GO" id="GO:0004198">
    <property type="term" value="F:calcium-dependent cysteine-type endopeptidase activity"/>
    <property type="evidence" value="ECO:0007669"/>
    <property type="project" value="InterPro"/>
</dbReference>
<organism evidence="5 6">
    <name type="scientific">Bugula neritina</name>
    <name type="common">Brown bryozoan</name>
    <name type="synonym">Sertularia neritina</name>
    <dbReference type="NCBI Taxonomy" id="10212"/>
    <lineage>
        <taxon>Eukaryota</taxon>
        <taxon>Metazoa</taxon>
        <taxon>Spiralia</taxon>
        <taxon>Lophotrochozoa</taxon>
        <taxon>Bryozoa</taxon>
        <taxon>Gymnolaemata</taxon>
        <taxon>Cheilostomatida</taxon>
        <taxon>Flustrina</taxon>
        <taxon>Buguloidea</taxon>
        <taxon>Bugulidae</taxon>
        <taxon>Bugula</taxon>
    </lineage>
</organism>
<gene>
    <name evidence="5" type="ORF">EB796_011734</name>
</gene>
<dbReference type="InterPro" id="IPR022684">
    <property type="entry name" value="Calpain_cysteine_protease"/>
</dbReference>
<dbReference type="EMBL" id="VXIV02001774">
    <property type="protein sequence ID" value="KAF6029946.1"/>
    <property type="molecule type" value="Genomic_DNA"/>
</dbReference>
<dbReference type="SUPFAM" id="SSF54001">
    <property type="entry name" value="Cysteine proteinases"/>
    <property type="match status" value="1"/>
</dbReference>
<reference evidence="5" key="1">
    <citation type="submission" date="2020-06" db="EMBL/GenBank/DDBJ databases">
        <title>Draft genome of Bugula neritina, a colonial animal packing powerful symbionts and potential medicines.</title>
        <authorList>
            <person name="Rayko M."/>
        </authorList>
    </citation>
    <scope>NUCLEOTIDE SEQUENCE [LARGE SCALE GENOMIC DNA]</scope>
    <source>
        <strain evidence="5">Kwan_BN1</strain>
    </source>
</reference>
<dbReference type="OrthoDB" id="424753at2759"/>